<reference evidence="7 8" key="1">
    <citation type="submission" date="2019-09" db="EMBL/GenBank/DDBJ databases">
        <title>Genome sequence of Roseospira marina, one of the more divergent members of the non-sulfur purple photosynthetic bacterial family, the Rhodospirillaceae.</title>
        <authorList>
            <person name="Meyer T."/>
            <person name="Kyndt J."/>
        </authorList>
    </citation>
    <scope>NUCLEOTIDE SEQUENCE [LARGE SCALE GENOMIC DNA]</scope>
    <source>
        <strain evidence="7 8">DSM 15113</strain>
    </source>
</reference>
<evidence type="ECO:0000256" key="3">
    <source>
        <dbReference type="ARBA" id="ARBA00023125"/>
    </source>
</evidence>
<evidence type="ECO:0000313" key="7">
    <source>
        <dbReference type="EMBL" id="KAA5607137.1"/>
    </source>
</evidence>
<evidence type="ECO:0000256" key="4">
    <source>
        <dbReference type="ARBA" id="ARBA00023163"/>
    </source>
</evidence>
<organism evidence="7 8">
    <name type="scientific">Roseospira marina</name>
    <dbReference type="NCBI Taxonomy" id="140057"/>
    <lineage>
        <taxon>Bacteria</taxon>
        <taxon>Pseudomonadati</taxon>
        <taxon>Pseudomonadota</taxon>
        <taxon>Alphaproteobacteria</taxon>
        <taxon>Rhodospirillales</taxon>
        <taxon>Rhodospirillaceae</taxon>
        <taxon>Roseospira</taxon>
    </lineage>
</organism>
<dbReference type="Pfam" id="PF13693">
    <property type="entry name" value="HTH_35"/>
    <property type="match status" value="1"/>
</dbReference>
<keyword evidence="3" id="KW-0238">DNA-binding</keyword>
<evidence type="ECO:0000256" key="5">
    <source>
        <dbReference type="SAM" id="MobiDB-lite"/>
    </source>
</evidence>
<name>A0A5M6IGU9_9PROT</name>
<evidence type="ECO:0000256" key="1">
    <source>
        <dbReference type="ARBA" id="ARBA00006157"/>
    </source>
</evidence>
<keyword evidence="2" id="KW-0805">Transcription regulation</keyword>
<feature type="compositionally biased region" description="Polar residues" evidence="5">
    <location>
        <begin position="102"/>
        <end position="121"/>
    </location>
</feature>
<accession>A0A5M6IGU9</accession>
<evidence type="ECO:0000313" key="8">
    <source>
        <dbReference type="Proteomes" id="UP000324065"/>
    </source>
</evidence>
<evidence type="ECO:0000259" key="6">
    <source>
        <dbReference type="Pfam" id="PF13693"/>
    </source>
</evidence>
<gene>
    <name evidence="7" type="ORF">F1188_04345</name>
</gene>
<proteinExistence type="inferred from homology"/>
<protein>
    <recommendedName>
        <fullName evidence="6">Ner winged helix-turn-helix DNA-binding domain-containing protein</fullName>
    </recommendedName>
</protein>
<dbReference type="InterPro" id="IPR010982">
    <property type="entry name" value="Lambda_DNA-bd_dom_sf"/>
</dbReference>
<keyword evidence="8" id="KW-1185">Reference proteome</keyword>
<dbReference type="SUPFAM" id="SSF47413">
    <property type="entry name" value="lambda repressor-like DNA-binding domains"/>
    <property type="match status" value="1"/>
</dbReference>
<keyword evidence="4" id="KW-0804">Transcription</keyword>
<dbReference type="GO" id="GO:0003677">
    <property type="term" value="F:DNA binding"/>
    <property type="evidence" value="ECO:0007669"/>
    <property type="project" value="UniProtKB-KW"/>
</dbReference>
<dbReference type="RefSeq" id="WP_150061148.1">
    <property type="nucleotide sequence ID" value="NZ_JACIGJ010000002.1"/>
</dbReference>
<dbReference type="Proteomes" id="UP000324065">
    <property type="component" value="Unassembled WGS sequence"/>
</dbReference>
<dbReference type="EMBL" id="VWPJ01000002">
    <property type="protein sequence ID" value="KAA5607137.1"/>
    <property type="molecule type" value="Genomic_DNA"/>
</dbReference>
<dbReference type="AlphaFoldDB" id="A0A5M6IGU9"/>
<dbReference type="InterPro" id="IPR038722">
    <property type="entry name" value="Ner_HTH_dom"/>
</dbReference>
<feature type="region of interest" description="Disordered" evidence="5">
    <location>
        <begin position="85"/>
        <end position="121"/>
    </location>
</feature>
<evidence type="ECO:0000256" key="2">
    <source>
        <dbReference type="ARBA" id="ARBA00023015"/>
    </source>
</evidence>
<comment type="similarity">
    <text evidence="1">Belongs to the ner transcriptional regulatory family.</text>
</comment>
<sequence>MFVPMSTHHGSKEVPKEPAARRAWILYKLRLCGLSFRQLARQTGVSGRAMSAACDMPNIHLEPVIAEAIGMTAQDLFPERWCPETGRRLTQVRSPARHRMRSPSQTTQAGPVGQRQNGEAA</sequence>
<dbReference type="OrthoDB" id="7363325at2"/>
<comment type="caution">
    <text evidence="7">The sequence shown here is derived from an EMBL/GenBank/DDBJ whole genome shotgun (WGS) entry which is preliminary data.</text>
</comment>
<dbReference type="Gene3D" id="1.10.260.40">
    <property type="entry name" value="lambda repressor-like DNA-binding domains"/>
    <property type="match status" value="1"/>
</dbReference>
<feature type="domain" description="Ner winged helix-turn-helix DNA-binding" evidence="6">
    <location>
        <begin position="25"/>
        <end position="89"/>
    </location>
</feature>